<reference evidence="1 2" key="1">
    <citation type="submission" date="2020-06" db="EMBL/GenBank/DDBJ databases">
        <title>Dyadobacter sandarakinus sp. nov., isolated from the soil of the Arctic Yellow River Station.</title>
        <authorList>
            <person name="Zhang Y."/>
            <person name="Peng F."/>
        </authorList>
    </citation>
    <scope>NUCLEOTIDE SEQUENCE [LARGE SCALE GENOMIC DNA]</scope>
    <source>
        <strain evidence="1 2">Q3-56</strain>
    </source>
</reference>
<evidence type="ECO:0000313" key="1">
    <source>
        <dbReference type="EMBL" id="QRR00216.1"/>
    </source>
</evidence>
<dbReference type="RefSeq" id="WP_204660981.1">
    <property type="nucleotide sequence ID" value="NZ_CP056775.1"/>
</dbReference>
<accession>A0ABX7I5C0</accession>
<dbReference type="EMBL" id="CP056775">
    <property type="protein sequence ID" value="QRR00216.1"/>
    <property type="molecule type" value="Genomic_DNA"/>
</dbReference>
<proteinExistence type="predicted"/>
<dbReference type="Proteomes" id="UP000612680">
    <property type="component" value="Chromosome"/>
</dbReference>
<name>A0ABX7I5C0_9BACT</name>
<protein>
    <submittedName>
        <fullName evidence="1">Uncharacterized protein</fullName>
    </submittedName>
</protein>
<sequence length="314" mass="35184">MYSYKQQLAKIGYHPQDVVQYSKFFLAPRSFKMLNRSMDFPGKIWEDIPGVELDKDWTDEIQGCAAANNHWYLVSNKADSPRLLVFNGKSIVKSYNLSSVPKPSIPGFEFYHFGSILINGQSIYIDHWDGTTGGHIMEFRGDGLSNLSFVRWIPLGLVHGRVGMLAIDFEQQVVVTSGGEKDISKVYLHSLETGMYLEGKTLLLDPPIQDGCYAQGGFWSPNNHLYISSGQGGILDQAKGHQYIYSYSPLNGKLLNTIPVTTLEGRQELEGCCYADVTRGGKRVQIHAVLLENEPVAKDDIYIKSFTADQPEFI</sequence>
<organism evidence="1 2">
    <name type="scientific">Dyadobacter sandarakinus</name>
    <dbReference type="NCBI Taxonomy" id="2747268"/>
    <lineage>
        <taxon>Bacteria</taxon>
        <taxon>Pseudomonadati</taxon>
        <taxon>Bacteroidota</taxon>
        <taxon>Cytophagia</taxon>
        <taxon>Cytophagales</taxon>
        <taxon>Spirosomataceae</taxon>
        <taxon>Dyadobacter</taxon>
    </lineage>
</organism>
<evidence type="ECO:0000313" key="2">
    <source>
        <dbReference type="Proteomes" id="UP000612680"/>
    </source>
</evidence>
<gene>
    <name evidence="1" type="ORF">HWI92_04505</name>
</gene>
<keyword evidence="2" id="KW-1185">Reference proteome</keyword>
<dbReference type="SUPFAM" id="SSF63829">
    <property type="entry name" value="Calcium-dependent phosphotriesterase"/>
    <property type="match status" value="1"/>
</dbReference>